<reference evidence="2 3" key="1">
    <citation type="submission" date="2020-08" db="EMBL/GenBank/DDBJ databases">
        <title>Genomic Encyclopedia of Type Strains, Phase IV (KMG-IV): sequencing the most valuable type-strain genomes for metagenomic binning, comparative biology and taxonomic classification.</title>
        <authorList>
            <person name="Goeker M."/>
        </authorList>
    </citation>
    <scope>NUCLEOTIDE SEQUENCE [LARGE SCALE GENOMIC DNA]</scope>
    <source>
        <strain evidence="2 3">DSM 40141</strain>
    </source>
</reference>
<keyword evidence="1" id="KW-1133">Transmembrane helix</keyword>
<feature type="transmembrane region" description="Helical" evidence="1">
    <location>
        <begin position="20"/>
        <end position="39"/>
    </location>
</feature>
<evidence type="ECO:0000313" key="3">
    <source>
        <dbReference type="Proteomes" id="UP000540423"/>
    </source>
</evidence>
<dbReference type="AlphaFoldDB" id="A0A7X0HKV9"/>
<proteinExistence type="predicted"/>
<feature type="transmembrane region" description="Helical" evidence="1">
    <location>
        <begin position="105"/>
        <end position="125"/>
    </location>
</feature>
<evidence type="ECO:0000256" key="1">
    <source>
        <dbReference type="SAM" id="Phobius"/>
    </source>
</evidence>
<comment type="caution">
    <text evidence="2">The sequence shown here is derived from an EMBL/GenBank/DDBJ whole genome shotgun (WGS) entry which is preliminary data.</text>
</comment>
<keyword evidence="1" id="KW-0812">Transmembrane</keyword>
<feature type="transmembrane region" description="Helical" evidence="1">
    <location>
        <begin position="51"/>
        <end position="69"/>
    </location>
</feature>
<protein>
    <submittedName>
        <fullName evidence="2">Uncharacterized protein</fullName>
    </submittedName>
</protein>
<feature type="transmembrane region" description="Helical" evidence="1">
    <location>
        <begin position="81"/>
        <end position="99"/>
    </location>
</feature>
<name>A0A7X0HKV9_9ACTN</name>
<keyword evidence="1" id="KW-0472">Membrane</keyword>
<organism evidence="2 3">
    <name type="scientific">Streptomyces candidus</name>
    <dbReference type="NCBI Taxonomy" id="67283"/>
    <lineage>
        <taxon>Bacteria</taxon>
        <taxon>Bacillati</taxon>
        <taxon>Actinomycetota</taxon>
        <taxon>Actinomycetes</taxon>
        <taxon>Kitasatosporales</taxon>
        <taxon>Streptomycetaceae</taxon>
        <taxon>Streptomyces</taxon>
    </lineage>
</organism>
<gene>
    <name evidence="2" type="ORF">HNQ79_004718</name>
</gene>
<dbReference type="RefSeq" id="WP_185034136.1">
    <property type="nucleotide sequence ID" value="NZ_BNBN01000003.1"/>
</dbReference>
<dbReference type="Proteomes" id="UP000540423">
    <property type="component" value="Unassembled WGS sequence"/>
</dbReference>
<keyword evidence="3" id="KW-1185">Reference proteome</keyword>
<evidence type="ECO:0000313" key="2">
    <source>
        <dbReference type="EMBL" id="MBB6438214.1"/>
    </source>
</evidence>
<accession>A0A7X0HKV9</accession>
<sequence>MGTHAAVRDAGRGAAGATRASWALPLFLGLVYGGYAAFMARGTGPLTGANVLFGVLCGLVLAALAYGVGRIGKVLDAGPRAFSYAVVFGSAMGFLHSLADGSVLGSVVLGPALGAAMLVATYYALSTRPVKPVRYHARALPSGRK</sequence>
<dbReference type="EMBL" id="JACHEM010000012">
    <property type="protein sequence ID" value="MBB6438214.1"/>
    <property type="molecule type" value="Genomic_DNA"/>
</dbReference>